<reference evidence="1 2" key="1">
    <citation type="journal article" date="2012" name="Eukaryot. Cell">
        <title>Genome sequence of the fungus Glarea lozoyensis: the first genome sequence of a species from the Helotiaceae family.</title>
        <authorList>
            <person name="Youssar L."/>
            <person name="Gruening B.A."/>
            <person name="Erxleben A."/>
            <person name="Guenther S."/>
            <person name="Huettel W."/>
        </authorList>
    </citation>
    <scope>NUCLEOTIDE SEQUENCE [LARGE SCALE GENOMIC DNA]</scope>
    <source>
        <strain evidence="2">ATCC 74030 / MF5533</strain>
    </source>
</reference>
<name>H0EH56_GLAL7</name>
<protein>
    <submittedName>
        <fullName evidence="1">Uncharacterized protein</fullName>
    </submittedName>
</protein>
<dbReference type="HOGENOM" id="CLU_3359827_0_0_1"/>
<comment type="caution">
    <text evidence="1">The sequence shown here is derived from an EMBL/GenBank/DDBJ whole genome shotgun (WGS) entry which is preliminary data.</text>
</comment>
<organism evidence="1 2">
    <name type="scientific">Glarea lozoyensis (strain ATCC 74030 / MF5533)</name>
    <dbReference type="NCBI Taxonomy" id="1104152"/>
    <lineage>
        <taxon>Eukaryota</taxon>
        <taxon>Fungi</taxon>
        <taxon>Dikarya</taxon>
        <taxon>Ascomycota</taxon>
        <taxon>Pezizomycotina</taxon>
        <taxon>Leotiomycetes</taxon>
        <taxon>Helotiales</taxon>
        <taxon>Helotiaceae</taxon>
        <taxon>Glarea</taxon>
    </lineage>
</organism>
<keyword evidence="2" id="KW-1185">Reference proteome</keyword>
<dbReference type="EMBL" id="AGUE01000032">
    <property type="protein sequence ID" value="EHL02197.1"/>
    <property type="molecule type" value="Genomic_DNA"/>
</dbReference>
<evidence type="ECO:0000313" key="2">
    <source>
        <dbReference type="Proteomes" id="UP000005446"/>
    </source>
</evidence>
<evidence type="ECO:0000313" key="1">
    <source>
        <dbReference type="EMBL" id="EHL02197.1"/>
    </source>
</evidence>
<dbReference type="AlphaFoldDB" id="H0EH56"/>
<proteinExistence type="predicted"/>
<dbReference type="InParanoid" id="H0EH56"/>
<accession>H0EH56</accession>
<sequence length="36" mass="4130">MASLIVLVGMEMVEQDDTEDDAVTVDVWCEWNWVEA</sequence>
<gene>
    <name evidence="1" type="ORF">M7I_1791</name>
</gene>
<dbReference type="Proteomes" id="UP000005446">
    <property type="component" value="Unassembled WGS sequence"/>
</dbReference>